<organism evidence="6 7">
    <name type="scientific">Isoptericola hypogeus</name>
    <dbReference type="NCBI Taxonomy" id="300179"/>
    <lineage>
        <taxon>Bacteria</taxon>
        <taxon>Bacillati</taxon>
        <taxon>Actinomycetota</taxon>
        <taxon>Actinomycetes</taxon>
        <taxon>Micrococcales</taxon>
        <taxon>Promicromonosporaceae</taxon>
        <taxon>Isoptericola</taxon>
    </lineage>
</organism>
<evidence type="ECO:0000256" key="5">
    <source>
        <dbReference type="ARBA" id="ARBA00023277"/>
    </source>
</evidence>
<reference evidence="7" key="1">
    <citation type="journal article" date="2019" name="Int. J. Syst. Evol. Microbiol.">
        <title>The Global Catalogue of Microorganisms (GCM) 10K type strain sequencing project: providing services to taxonomists for standard genome sequencing and annotation.</title>
        <authorList>
            <consortium name="The Broad Institute Genomics Platform"/>
            <consortium name="The Broad Institute Genome Sequencing Center for Infectious Disease"/>
            <person name="Wu L."/>
            <person name="Ma J."/>
        </authorList>
    </citation>
    <scope>NUCLEOTIDE SEQUENCE [LARGE SCALE GENOMIC DNA]</scope>
    <source>
        <strain evidence="7">JCM 15589</strain>
    </source>
</reference>
<keyword evidence="2" id="KW-0479">Metal-binding</keyword>
<sequence>MRGLVITADDLGRDTASTGVVLDLAAAGHVTATTLIPAAPGSADAARRAREAGLVPHLHVTLNGERGLPPWHPLSGGASLAGPDGALPDDPHVVGARAETADVEAELDAQLAWVRDQGLRPVVADSHAGTLYGLHGRSFLAEGIAWCARHGLAFRLPRDPAPYLGGPPPAPLAEVHARAVALADALGVALPATVWTNRRTAADLGSYESLRADLVARLDDLPEGVSELFLHPSTPDAPGVADVVRAWEARLLRDPTWHAALDRSGVVLTSGWSS</sequence>
<dbReference type="InterPro" id="IPR006879">
    <property type="entry name" value="YdjC-like"/>
</dbReference>
<evidence type="ECO:0000256" key="2">
    <source>
        <dbReference type="ARBA" id="ARBA00022723"/>
    </source>
</evidence>
<dbReference type="Gene3D" id="3.20.20.370">
    <property type="entry name" value="Glycoside hydrolase/deacetylase"/>
    <property type="match status" value="1"/>
</dbReference>
<accession>A0ABP4V2C0</accession>
<keyword evidence="4" id="KW-0460">Magnesium</keyword>
<comment type="cofactor">
    <cofactor evidence="1">
        <name>Mg(2+)</name>
        <dbReference type="ChEBI" id="CHEBI:18420"/>
    </cofactor>
</comment>
<gene>
    <name evidence="6" type="ORF">GCM10009809_10780</name>
</gene>
<dbReference type="PANTHER" id="PTHR31609:SF1">
    <property type="entry name" value="CARBOHYDRATE DEACETYLASE"/>
    <property type="match status" value="1"/>
</dbReference>
<dbReference type="PANTHER" id="PTHR31609">
    <property type="entry name" value="YDJC DEACETYLASE FAMILY MEMBER"/>
    <property type="match status" value="1"/>
</dbReference>
<dbReference type="RefSeq" id="WP_344246402.1">
    <property type="nucleotide sequence ID" value="NZ_BAAAPM010000003.1"/>
</dbReference>
<evidence type="ECO:0000256" key="4">
    <source>
        <dbReference type="ARBA" id="ARBA00022842"/>
    </source>
</evidence>
<dbReference type="EMBL" id="BAAAPM010000003">
    <property type="protein sequence ID" value="GAA1716547.1"/>
    <property type="molecule type" value="Genomic_DNA"/>
</dbReference>
<evidence type="ECO:0000256" key="1">
    <source>
        <dbReference type="ARBA" id="ARBA00001946"/>
    </source>
</evidence>
<evidence type="ECO:0000313" key="7">
    <source>
        <dbReference type="Proteomes" id="UP001501138"/>
    </source>
</evidence>
<evidence type="ECO:0000256" key="3">
    <source>
        <dbReference type="ARBA" id="ARBA00022801"/>
    </source>
</evidence>
<keyword evidence="7" id="KW-1185">Reference proteome</keyword>
<keyword evidence="5" id="KW-0119">Carbohydrate metabolism</keyword>
<dbReference type="Pfam" id="PF04794">
    <property type="entry name" value="YdjC"/>
    <property type="match status" value="1"/>
</dbReference>
<evidence type="ECO:0000313" key="6">
    <source>
        <dbReference type="EMBL" id="GAA1716547.1"/>
    </source>
</evidence>
<evidence type="ECO:0008006" key="8">
    <source>
        <dbReference type="Google" id="ProtNLM"/>
    </source>
</evidence>
<protein>
    <recommendedName>
        <fullName evidence="8">ChbG/HpnK family deacetylase</fullName>
    </recommendedName>
</protein>
<dbReference type="InterPro" id="IPR011330">
    <property type="entry name" value="Glyco_hydro/deAcase_b/a-brl"/>
</dbReference>
<keyword evidence="3" id="KW-0378">Hydrolase</keyword>
<proteinExistence type="predicted"/>
<dbReference type="Proteomes" id="UP001501138">
    <property type="component" value="Unassembled WGS sequence"/>
</dbReference>
<dbReference type="SUPFAM" id="SSF88713">
    <property type="entry name" value="Glycoside hydrolase/deacetylase"/>
    <property type="match status" value="1"/>
</dbReference>
<comment type="caution">
    <text evidence="6">The sequence shown here is derived from an EMBL/GenBank/DDBJ whole genome shotgun (WGS) entry which is preliminary data.</text>
</comment>
<name>A0ABP4V2C0_9MICO</name>